<gene>
    <name evidence="2" type="ORF">BTO13_11755</name>
</gene>
<protein>
    <submittedName>
        <fullName evidence="2">Uncharacterized protein</fullName>
    </submittedName>
</protein>
<accession>A0A2S7WE11</accession>
<keyword evidence="1" id="KW-1133">Transmembrane helix</keyword>
<dbReference type="EMBL" id="MSCL01000001">
    <property type="protein sequence ID" value="PQJ75854.1"/>
    <property type="molecule type" value="Genomic_DNA"/>
</dbReference>
<evidence type="ECO:0000313" key="3">
    <source>
        <dbReference type="Proteomes" id="UP000237608"/>
    </source>
</evidence>
<feature type="transmembrane region" description="Helical" evidence="1">
    <location>
        <begin position="45"/>
        <end position="64"/>
    </location>
</feature>
<dbReference type="AlphaFoldDB" id="A0A2S7WE11"/>
<evidence type="ECO:0000313" key="2">
    <source>
        <dbReference type="EMBL" id="PQJ75854.1"/>
    </source>
</evidence>
<keyword evidence="1" id="KW-0472">Membrane</keyword>
<keyword evidence="1" id="KW-0812">Transmembrane</keyword>
<name>A0A2S7WE11_9FLAO</name>
<proteinExistence type="predicted"/>
<sequence>MFTKNLGISILLFFYFQFSYSQCAMCKAVVESGDNKMAEGVNDGITYLMIFPYLLVGVLLYSLYRYNKKLQK</sequence>
<keyword evidence="3" id="KW-1185">Reference proteome</keyword>
<dbReference type="Proteomes" id="UP000237608">
    <property type="component" value="Unassembled WGS sequence"/>
</dbReference>
<organism evidence="2 3">
    <name type="scientific">Polaribacter gangjinensis</name>
    <dbReference type="NCBI Taxonomy" id="574710"/>
    <lineage>
        <taxon>Bacteria</taxon>
        <taxon>Pseudomonadati</taxon>
        <taxon>Bacteroidota</taxon>
        <taxon>Flavobacteriia</taxon>
        <taxon>Flavobacteriales</taxon>
        <taxon>Flavobacteriaceae</taxon>
    </lineage>
</organism>
<comment type="caution">
    <text evidence="2">The sequence shown here is derived from an EMBL/GenBank/DDBJ whole genome shotgun (WGS) entry which is preliminary data.</text>
</comment>
<dbReference type="OrthoDB" id="678747at2"/>
<evidence type="ECO:0000256" key="1">
    <source>
        <dbReference type="SAM" id="Phobius"/>
    </source>
</evidence>
<reference evidence="2 3" key="1">
    <citation type="submission" date="2016-12" db="EMBL/GenBank/DDBJ databases">
        <title>Trade-off between light-utilization and light-protection in marine flavobacteria.</title>
        <authorList>
            <person name="Kumagai Y."/>
            <person name="Yoshizawa S."/>
            <person name="Kogure K."/>
            <person name="Iwasaki W."/>
        </authorList>
    </citation>
    <scope>NUCLEOTIDE SEQUENCE [LARGE SCALE GENOMIC DNA]</scope>
    <source>
        <strain evidence="2 3">KCTC 22729</strain>
    </source>
</reference>